<dbReference type="PANTHER" id="PTHR38452:SF1">
    <property type="entry name" value="UPF0756 MEMBRANE PROTEIN YEAL"/>
    <property type="match status" value="1"/>
</dbReference>
<keyword evidence="1 5" id="KW-1003">Cell membrane</keyword>
<proteinExistence type="inferred from homology"/>
<dbReference type="InterPro" id="IPR007382">
    <property type="entry name" value="UPF0756_TM"/>
</dbReference>
<feature type="transmembrane region" description="Helical" evidence="5">
    <location>
        <begin position="110"/>
        <end position="143"/>
    </location>
</feature>
<evidence type="ECO:0000256" key="2">
    <source>
        <dbReference type="ARBA" id="ARBA00022692"/>
    </source>
</evidence>
<dbReference type="OrthoDB" id="80306at2"/>
<evidence type="ECO:0000313" key="7">
    <source>
        <dbReference type="Proteomes" id="UP000184529"/>
    </source>
</evidence>
<comment type="similarity">
    <text evidence="5">Belongs to the UPF0756 family.</text>
</comment>
<name>A0A1M6BTH5_9FIRM</name>
<comment type="caution">
    <text evidence="5">Lacks conserved residue(s) required for the propagation of feature annotation.</text>
</comment>
<dbReference type="HAMAP" id="MF_01874">
    <property type="entry name" value="UPF0756"/>
    <property type="match status" value="1"/>
</dbReference>
<keyword evidence="2 5" id="KW-0812">Transmembrane</keyword>
<evidence type="ECO:0000313" key="6">
    <source>
        <dbReference type="EMBL" id="SHI52039.1"/>
    </source>
</evidence>
<dbReference type="PANTHER" id="PTHR38452">
    <property type="entry name" value="UPF0756 MEMBRANE PROTEIN YEAL"/>
    <property type="match status" value="1"/>
</dbReference>
<feature type="transmembrane region" description="Helical" evidence="5">
    <location>
        <begin position="49"/>
        <end position="66"/>
    </location>
</feature>
<dbReference type="RefSeq" id="WP_072867199.1">
    <property type="nucleotide sequence ID" value="NZ_FQZM01000005.1"/>
</dbReference>
<reference evidence="7" key="1">
    <citation type="submission" date="2016-11" db="EMBL/GenBank/DDBJ databases">
        <authorList>
            <person name="Varghese N."/>
            <person name="Submissions S."/>
        </authorList>
    </citation>
    <scope>NUCLEOTIDE SEQUENCE [LARGE SCALE GENOMIC DNA]</scope>
    <source>
        <strain evidence="7">DSM 16057</strain>
    </source>
</reference>
<protein>
    <recommendedName>
        <fullName evidence="5">UPF0756 membrane protein SAMN02745219_00507</fullName>
    </recommendedName>
</protein>
<evidence type="ECO:0000256" key="5">
    <source>
        <dbReference type="HAMAP-Rule" id="MF_01874"/>
    </source>
</evidence>
<sequence length="151" mass="15959">MPGLTLLVALLLIGIVARSNLIAMAACVLLIIKLANLNFIFPLLERRGLELGLLFLLLSILVPVATGKISEREMLYNLTSLPGLLALFGGALATHLNGEGLKLLQLQPEIIFGLVIGSIIGIVFLGGVPVGPLMAAGITALFMELAAWLKH</sequence>
<evidence type="ECO:0000256" key="3">
    <source>
        <dbReference type="ARBA" id="ARBA00022989"/>
    </source>
</evidence>
<dbReference type="Proteomes" id="UP000184529">
    <property type="component" value="Unassembled WGS sequence"/>
</dbReference>
<accession>A0A1M6BTH5</accession>
<evidence type="ECO:0000256" key="4">
    <source>
        <dbReference type="ARBA" id="ARBA00023136"/>
    </source>
</evidence>
<keyword evidence="3 5" id="KW-1133">Transmembrane helix</keyword>
<dbReference type="STRING" id="1121432.SAMN02745219_00507"/>
<keyword evidence="7" id="KW-1185">Reference proteome</keyword>
<dbReference type="EMBL" id="FQZM01000005">
    <property type="protein sequence ID" value="SHI52039.1"/>
    <property type="molecule type" value="Genomic_DNA"/>
</dbReference>
<evidence type="ECO:0000256" key="1">
    <source>
        <dbReference type="ARBA" id="ARBA00022475"/>
    </source>
</evidence>
<gene>
    <name evidence="6" type="ORF">SAMN02745219_00507</name>
</gene>
<dbReference type="Pfam" id="PF04284">
    <property type="entry name" value="DUF441"/>
    <property type="match status" value="1"/>
</dbReference>
<feature type="transmembrane region" description="Helical" evidence="5">
    <location>
        <begin position="78"/>
        <end position="98"/>
    </location>
</feature>
<dbReference type="AlphaFoldDB" id="A0A1M6BTH5"/>
<keyword evidence="4 5" id="KW-0472">Membrane</keyword>
<dbReference type="GO" id="GO:0005886">
    <property type="term" value="C:plasma membrane"/>
    <property type="evidence" value="ECO:0007669"/>
    <property type="project" value="UniProtKB-SubCell"/>
</dbReference>
<comment type="subcellular location">
    <subcellularLocation>
        <location evidence="5">Cell membrane</location>
        <topology evidence="5">Multi-pass membrane protein</topology>
    </subcellularLocation>
</comment>
<organism evidence="6 7">
    <name type="scientific">Desulfofundulus thermosubterraneus DSM 16057</name>
    <dbReference type="NCBI Taxonomy" id="1121432"/>
    <lineage>
        <taxon>Bacteria</taxon>
        <taxon>Bacillati</taxon>
        <taxon>Bacillota</taxon>
        <taxon>Clostridia</taxon>
        <taxon>Eubacteriales</taxon>
        <taxon>Peptococcaceae</taxon>
        <taxon>Desulfofundulus</taxon>
    </lineage>
</organism>